<sequence length="201" mass="20834">MTDTAPTATRGSVLAEAAIWPAFMIVAVLHALPTGLNPLTDMVSEYALGRYSTLTKACFLAIAVSAYCLAVGLRSALPPVRAVKTATTALTVMAAATAALPFFAADPDRPSTPHGWVHLAAALLGMVSLIVAAFAVAAHTRSHSASRPSSALLTRLGFACAAVMSVSLVLMLARVFPGLTERVLILAGMVWIGAVARSLRH</sequence>
<feature type="transmembrane region" description="Helical" evidence="1">
    <location>
        <begin position="53"/>
        <end position="73"/>
    </location>
</feature>
<proteinExistence type="predicted"/>
<accession>A0AAE6YC59</accession>
<feature type="transmembrane region" description="Helical" evidence="1">
    <location>
        <begin position="152"/>
        <end position="176"/>
    </location>
</feature>
<evidence type="ECO:0000313" key="2">
    <source>
        <dbReference type="EMBL" id="OOQ47064.1"/>
    </source>
</evidence>
<evidence type="ECO:0000313" key="4">
    <source>
        <dbReference type="Proteomes" id="UP000190306"/>
    </source>
</evidence>
<keyword evidence="1" id="KW-1133">Transmembrane helix</keyword>
<feature type="transmembrane region" description="Helical" evidence="1">
    <location>
        <begin position="116"/>
        <end position="140"/>
    </location>
</feature>
<gene>
    <name evidence="2" type="ORF">AFM16_30240</name>
    <name evidence="3" type="ORF">HCX60_30775</name>
</gene>
<reference evidence="3 5" key="2">
    <citation type="submission" date="2020-03" db="EMBL/GenBank/DDBJ databases">
        <title>Is there a link between lipid content and antibiotic production in Streptomyces?</title>
        <authorList>
            <person name="David M."/>
            <person name="Lejeune C."/>
            <person name="Abreu S."/>
            <person name="Thibessard A."/>
            <person name="Leblond P."/>
            <person name="Chaminade P."/>
            <person name="Virolle M.-J."/>
        </authorList>
    </citation>
    <scope>NUCLEOTIDE SEQUENCE [LARGE SCALE GENOMIC DNA]</scope>
    <source>
        <strain evidence="3 5">DSM 41481</strain>
    </source>
</reference>
<dbReference type="EMBL" id="LHQL01000014">
    <property type="protein sequence ID" value="OOQ47064.1"/>
    <property type="molecule type" value="Genomic_DNA"/>
</dbReference>
<name>A0AAE6YC59_STRAT</name>
<feature type="transmembrane region" description="Helical" evidence="1">
    <location>
        <begin position="85"/>
        <end position="104"/>
    </location>
</feature>
<dbReference type="RefSeq" id="WP_078635633.1">
    <property type="nucleotide sequence ID" value="NZ_CM007717.1"/>
</dbReference>
<dbReference type="Proteomes" id="UP000190306">
    <property type="component" value="Chromosome"/>
</dbReference>
<keyword evidence="1" id="KW-0812">Transmembrane</keyword>
<dbReference type="EMBL" id="CP050692">
    <property type="protein sequence ID" value="QIT47370.1"/>
    <property type="molecule type" value="Genomic_DNA"/>
</dbReference>
<keyword evidence="4" id="KW-1185">Reference proteome</keyword>
<feature type="transmembrane region" description="Helical" evidence="1">
    <location>
        <begin position="12"/>
        <end position="33"/>
    </location>
</feature>
<feature type="transmembrane region" description="Helical" evidence="1">
    <location>
        <begin position="182"/>
        <end position="199"/>
    </location>
</feature>
<dbReference type="Pfam" id="PF06197">
    <property type="entry name" value="DUF998"/>
    <property type="match status" value="1"/>
</dbReference>
<evidence type="ECO:0000313" key="3">
    <source>
        <dbReference type="EMBL" id="QIT47370.1"/>
    </source>
</evidence>
<dbReference type="InterPro" id="IPR009339">
    <property type="entry name" value="DUF998"/>
</dbReference>
<evidence type="ECO:0000256" key="1">
    <source>
        <dbReference type="SAM" id="Phobius"/>
    </source>
</evidence>
<keyword evidence="1" id="KW-0472">Membrane</keyword>
<reference evidence="2 4" key="1">
    <citation type="submission" date="2015-07" db="EMBL/GenBank/DDBJ databases">
        <title>Draft Genome Sequence of Streptomyces antibioticus, IMRU 3720 reveals insights in the evolution of actinomycin biosynthetic gene clusters in Streptomyces.</title>
        <authorList>
            <person name="Crnovcic I."/>
            <person name="Ruckert C."/>
            <person name="Kalinowksi J."/>
            <person name="Keller U."/>
        </authorList>
    </citation>
    <scope>NUCLEOTIDE SEQUENCE [LARGE SCALE GENOMIC DNA]</scope>
    <source>
        <strain evidence="2 4">DSM 41481</strain>
    </source>
</reference>
<organism evidence="3 5">
    <name type="scientific">Streptomyces antibioticus</name>
    <dbReference type="NCBI Taxonomy" id="1890"/>
    <lineage>
        <taxon>Bacteria</taxon>
        <taxon>Bacillati</taxon>
        <taxon>Actinomycetota</taxon>
        <taxon>Actinomycetes</taxon>
        <taxon>Kitasatosporales</taxon>
        <taxon>Streptomycetaceae</taxon>
        <taxon>Streptomyces</taxon>
    </lineage>
</organism>
<protein>
    <submittedName>
        <fullName evidence="3">DUF998 domain-containing protein</fullName>
    </submittedName>
</protein>
<dbReference type="AlphaFoldDB" id="A0AAE6YC59"/>
<evidence type="ECO:0000313" key="5">
    <source>
        <dbReference type="Proteomes" id="UP000502504"/>
    </source>
</evidence>
<dbReference type="Proteomes" id="UP000502504">
    <property type="component" value="Chromosome"/>
</dbReference>